<reference evidence="1 2" key="1">
    <citation type="submission" date="2018-09" db="EMBL/GenBank/DDBJ databases">
        <authorList>
            <person name="Postec A."/>
        </authorList>
    </citation>
    <scope>NUCLEOTIDE SEQUENCE [LARGE SCALE GENOMIC DNA]</scope>
    <source>
        <strain evidence="1">70B-A</strain>
    </source>
</reference>
<evidence type="ECO:0000313" key="1">
    <source>
        <dbReference type="EMBL" id="VDN47248.1"/>
    </source>
</evidence>
<evidence type="ECO:0000313" key="2">
    <source>
        <dbReference type="Proteomes" id="UP000279029"/>
    </source>
</evidence>
<proteinExistence type="predicted"/>
<accession>A0A3P7PEC4</accession>
<sequence length="52" mass="6336">MDNRMKFTQQIALLNQMKNRQLLSDFEYEKIREYMKQKYQIGTYGMQLGKLA</sequence>
<dbReference type="AlphaFoldDB" id="A0A3P7PEC4"/>
<dbReference type="KEGG" id="cbar:PATL70BA_1365"/>
<dbReference type="RefSeq" id="WP_172596137.1">
    <property type="nucleotide sequence ID" value="NZ_LR130778.1"/>
</dbReference>
<protein>
    <recommendedName>
        <fullName evidence="3">Conjugal transfer protein</fullName>
    </recommendedName>
</protein>
<evidence type="ECO:0008006" key="3">
    <source>
        <dbReference type="Google" id="ProtNLM"/>
    </source>
</evidence>
<name>A0A3P7PEC4_9FIRM</name>
<gene>
    <name evidence="1" type="ORF">PATL70BA_1365</name>
</gene>
<dbReference type="Proteomes" id="UP000279029">
    <property type="component" value="Chromosome"/>
</dbReference>
<dbReference type="EMBL" id="LR130778">
    <property type="protein sequence ID" value="VDN47248.1"/>
    <property type="molecule type" value="Genomic_DNA"/>
</dbReference>
<keyword evidence="2" id="KW-1185">Reference proteome</keyword>
<organism evidence="1 2">
    <name type="scientific">Petrocella atlantisensis</name>
    <dbReference type="NCBI Taxonomy" id="2173034"/>
    <lineage>
        <taxon>Bacteria</taxon>
        <taxon>Bacillati</taxon>
        <taxon>Bacillota</taxon>
        <taxon>Clostridia</taxon>
        <taxon>Lachnospirales</taxon>
        <taxon>Vallitaleaceae</taxon>
        <taxon>Petrocella</taxon>
    </lineage>
</organism>